<sequence length="188" mass="20828">MRSLWSPLFHTFHLLAKGTQTIVKPPLTSKSSYSQVARGGHGRRGRVTTKGGVFLISSSVGNEIGEYLSLKLYIPLPHALPVTHSSENLDNVRGGRVKLHSITMPPFDLDHVEKGDALYAMELALSLKKLTNEKLLGLHGVADRNNDPQLADYIESEFLSKQVEAIKKISDYITMLRRVGKGHAMIEN</sequence>
<gene>
    <name evidence="1" type="ORF">RHMOL_Rhmol04G0168800</name>
</gene>
<organism evidence="1 2">
    <name type="scientific">Rhododendron molle</name>
    <name type="common">Chinese azalea</name>
    <name type="synonym">Azalea mollis</name>
    <dbReference type="NCBI Taxonomy" id="49168"/>
    <lineage>
        <taxon>Eukaryota</taxon>
        <taxon>Viridiplantae</taxon>
        <taxon>Streptophyta</taxon>
        <taxon>Embryophyta</taxon>
        <taxon>Tracheophyta</taxon>
        <taxon>Spermatophyta</taxon>
        <taxon>Magnoliopsida</taxon>
        <taxon>eudicotyledons</taxon>
        <taxon>Gunneridae</taxon>
        <taxon>Pentapetalae</taxon>
        <taxon>asterids</taxon>
        <taxon>Ericales</taxon>
        <taxon>Ericaceae</taxon>
        <taxon>Ericoideae</taxon>
        <taxon>Rhodoreae</taxon>
        <taxon>Rhododendron</taxon>
    </lineage>
</organism>
<keyword evidence="2" id="KW-1185">Reference proteome</keyword>
<evidence type="ECO:0000313" key="2">
    <source>
        <dbReference type="Proteomes" id="UP001062846"/>
    </source>
</evidence>
<protein>
    <submittedName>
        <fullName evidence="1">Uncharacterized protein</fullName>
    </submittedName>
</protein>
<accession>A0ACC0P3P9</accession>
<comment type="caution">
    <text evidence="1">The sequence shown here is derived from an EMBL/GenBank/DDBJ whole genome shotgun (WGS) entry which is preliminary data.</text>
</comment>
<evidence type="ECO:0000313" key="1">
    <source>
        <dbReference type="EMBL" id="KAI8559377.1"/>
    </source>
</evidence>
<name>A0ACC0P3P9_RHOML</name>
<proteinExistence type="predicted"/>
<dbReference type="EMBL" id="CM046391">
    <property type="protein sequence ID" value="KAI8559377.1"/>
    <property type="molecule type" value="Genomic_DNA"/>
</dbReference>
<reference evidence="1" key="1">
    <citation type="submission" date="2022-02" db="EMBL/GenBank/DDBJ databases">
        <title>Plant Genome Project.</title>
        <authorList>
            <person name="Zhang R.-G."/>
        </authorList>
    </citation>
    <scope>NUCLEOTIDE SEQUENCE</scope>
    <source>
        <strain evidence="1">AT1</strain>
    </source>
</reference>
<dbReference type="Proteomes" id="UP001062846">
    <property type="component" value="Chromosome 4"/>
</dbReference>